<reference evidence="3 4" key="1">
    <citation type="submission" date="2015-10" db="EMBL/GenBank/DDBJ databases">
        <authorList>
            <person name="Gilbert D.G."/>
        </authorList>
    </citation>
    <scope>NUCLEOTIDE SEQUENCE [LARGE SCALE GENOMIC DNA]</scope>
    <source>
        <strain evidence="3 4">NRRL B-16712</strain>
    </source>
</reference>
<feature type="compositionally biased region" description="Low complexity" evidence="1">
    <location>
        <begin position="30"/>
        <end position="57"/>
    </location>
</feature>
<dbReference type="OrthoDB" id="3398728at2"/>
<comment type="caution">
    <text evidence="3">The sequence shown here is derived from an EMBL/GenBank/DDBJ whole genome shotgun (WGS) entry which is preliminary data.</text>
</comment>
<organism evidence="3 4">
    <name type="scientific">Actinoplanes awajinensis subsp. mycoplanecinus</name>
    <dbReference type="NCBI Taxonomy" id="135947"/>
    <lineage>
        <taxon>Bacteria</taxon>
        <taxon>Bacillati</taxon>
        <taxon>Actinomycetota</taxon>
        <taxon>Actinomycetes</taxon>
        <taxon>Micromonosporales</taxon>
        <taxon>Micromonosporaceae</taxon>
        <taxon>Actinoplanes</taxon>
    </lineage>
</organism>
<feature type="region of interest" description="Disordered" evidence="1">
    <location>
        <begin position="30"/>
        <end position="76"/>
    </location>
</feature>
<dbReference type="RefSeq" id="WP_067691621.1">
    <property type="nucleotide sequence ID" value="NZ_LLZH01000134.1"/>
</dbReference>
<keyword evidence="2" id="KW-0732">Signal</keyword>
<evidence type="ECO:0000256" key="2">
    <source>
        <dbReference type="SAM" id="SignalP"/>
    </source>
</evidence>
<sequence>MRVRNSLVFGVLAGAAVFALSACDNQDPIAAGTTNTTPSTVATSTTGVSKTAAPTKTTKTKPADSPAADKDSCPVTASTLQKASGLDKGWKINSGTIKCDQNWATAGLTAPTPEQQGDGVMVFQHRDGKWAKKGEGSSLLCSEWGMPASSDLCTNA</sequence>
<accession>A0A0X3USA1</accession>
<evidence type="ECO:0000256" key="1">
    <source>
        <dbReference type="SAM" id="MobiDB-lite"/>
    </source>
</evidence>
<gene>
    <name evidence="3" type="ORF">ADL15_17265</name>
</gene>
<dbReference type="AlphaFoldDB" id="A0A0X3USA1"/>
<feature type="chain" id="PRO_5038466264" description="Secreted protein" evidence="2">
    <location>
        <begin position="22"/>
        <end position="156"/>
    </location>
</feature>
<proteinExistence type="predicted"/>
<evidence type="ECO:0008006" key="5">
    <source>
        <dbReference type="Google" id="ProtNLM"/>
    </source>
</evidence>
<dbReference type="Proteomes" id="UP000053244">
    <property type="component" value="Unassembled WGS sequence"/>
</dbReference>
<dbReference type="EMBL" id="LLZH01000134">
    <property type="protein sequence ID" value="KUL33746.1"/>
    <property type="molecule type" value="Genomic_DNA"/>
</dbReference>
<feature type="signal peptide" evidence="2">
    <location>
        <begin position="1"/>
        <end position="21"/>
    </location>
</feature>
<evidence type="ECO:0000313" key="3">
    <source>
        <dbReference type="EMBL" id="KUL33746.1"/>
    </source>
</evidence>
<protein>
    <recommendedName>
        <fullName evidence="5">Secreted protein</fullName>
    </recommendedName>
</protein>
<name>A0A0X3USA1_9ACTN</name>
<keyword evidence="4" id="KW-1185">Reference proteome</keyword>
<evidence type="ECO:0000313" key="4">
    <source>
        <dbReference type="Proteomes" id="UP000053244"/>
    </source>
</evidence>
<dbReference type="PROSITE" id="PS51257">
    <property type="entry name" value="PROKAR_LIPOPROTEIN"/>
    <property type="match status" value="1"/>
</dbReference>